<feature type="domain" description="DUF4246" evidence="1">
    <location>
        <begin position="85"/>
        <end position="493"/>
    </location>
</feature>
<dbReference type="EMBL" id="JBFTWV010000013">
    <property type="protein sequence ID" value="KAL2798387.1"/>
    <property type="molecule type" value="Genomic_DNA"/>
</dbReference>
<dbReference type="Pfam" id="PF14033">
    <property type="entry name" value="DUF4246"/>
    <property type="match status" value="1"/>
</dbReference>
<dbReference type="InterPro" id="IPR049207">
    <property type="entry name" value="DUF4246_N"/>
</dbReference>
<comment type="caution">
    <text evidence="3">The sequence shown here is derived from an EMBL/GenBank/DDBJ whole genome shotgun (WGS) entry which is preliminary data.</text>
</comment>
<keyword evidence="4" id="KW-1185">Reference proteome</keyword>
<protein>
    <submittedName>
        <fullName evidence="3">Uncharacterized protein</fullName>
    </submittedName>
</protein>
<dbReference type="InterPro" id="IPR049192">
    <property type="entry name" value="DUF4246_C"/>
</dbReference>
<feature type="domain" description="DUF4246" evidence="2">
    <location>
        <begin position="11"/>
        <end position="74"/>
    </location>
</feature>
<accession>A0ABR4GH54</accession>
<evidence type="ECO:0000259" key="1">
    <source>
        <dbReference type="Pfam" id="PF14033"/>
    </source>
</evidence>
<evidence type="ECO:0000259" key="2">
    <source>
        <dbReference type="Pfam" id="PF21666"/>
    </source>
</evidence>
<dbReference type="PANTHER" id="PTHR33119">
    <property type="entry name" value="IFI3P"/>
    <property type="match status" value="1"/>
</dbReference>
<evidence type="ECO:0000313" key="4">
    <source>
        <dbReference type="Proteomes" id="UP001610563"/>
    </source>
</evidence>
<dbReference type="Proteomes" id="UP001610563">
    <property type="component" value="Unassembled WGS sequence"/>
</dbReference>
<reference evidence="3 4" key="1">
    <citation type="submission" date="2024-07" db="EMBL/GenBank/DDBJ databases">
        <title>Section-level genome sequencing and comparative genomics of Aspergillus sections Usti and Cavernicolus.</title>
        <authorList>
            <consortium name="Lawrence Berkeley National Laboratory"/>
            <person name="Nybo J.L."/>
            <person name="Vesth T.C."/>
            <person name="Theobald S."/>
            <person name="Frisvad J.C."/>
            <person name="Larsen T.O."/>
            <person name="Kjaerboelling I."/>
            <person name="Rothschild-Mancinelli K."/>
            <person name="Lyhne E.K."/>
            <person name="Kogle M.E."/>
            <person name="Barry K."/>
            <person name="Clum A."/>
            <person name="Na H."/>
            <person name="Ledsgaard L."/>
            <person name="Lin J."/>
            <person name="Lipzen A."/>
            <person name="Kuo A."/>
            <person name="Riley R."/>
            <person name="Mondo S."/>
            <person name="Labutti K."/>
            <person name="Haridas S."/>
            <person name="Pangalinan J."/>
            <person name="Salamov A.A."/>
            <person name="Simmons B.A."/>
            <person name="Magnuson J.K."/>
            <person name="Chen J."/>
            <person name="Drula E."/>
            <person name="Henrissat B."/>
            <person name="Wiebenga A."/>
            <person name="Lubbers R.J."/>
            <person name="Gomes A.C."/>
            <person name="Makela M.R."/>
            <person name="Stajich J."/>
            <person name="Grigoriev I.V."/>
            <person name="Mortensen U.H."/>
            <person name="De Vries R.P."/>
            <person name="Baker S.E."/>
            <person name="Andersen M.R."/>
        </authorList>
    </citation>
    <scope>NUCLEOTIDE SEQUENCE [LARGE SCALE GENOMIC DNA]</scope>
    <source>
        <strain evidence="3 4">CBS 209.92</strain>
    </source>
</reference>
<dbReference type="Pfam" id="PF21666">
    <property type="entry name" value="DUF4246_N"/>
    <property type="match status" value="1"/>
</dbReference>
<dbReference type="PANTHER" id="PTHR33119:SF1">
    <property type="entry name" value="FE2OG DIOXYGENASE DOMAIN-CONTAINING PROTEIN"/>
    <property type="match status" value="1"/>
</dbReference>
<gene>
    <name evidence="3" type="ORF">BJX66DRAFT_334091</name>
</gene>
<dbReference type="InterPro" id="IPR025340">
    <property type="entry name" value="DUF4246"/>
</dbReference>
<sequence length="559" mass="64138">MSSSGFQGLLGYDLPLSHSPRNAFPTALIGNGDFGRLDTYREVLMRQVMNSIIDKPEWYRKVYDEQITAKWRQEVADSGKDISLKMMDWIIQELRWKADYLDKHGAILAFDTGIVISDTAISPDLQQELQDAVKALETNTKKDFHPGSDDKVVDLVHPSLFPVIYGRSRILTDRLINLDDCLNHVGEGELLPTPTEQQIPTHHYSHPDPFSRKFQWMPCNIKLTGDGGCRVTSYINNLHPKKNSSLYRVIEKIVAQTIPLWNITLSNLDNNKHRIAGEVVYEPESPGSASWSDWEANREMVQPEPGEFEPEKVTPGNDVDLREDYPQGLQVIVKLANIELTPEKPVYHGGTWHVEGAQNEHICATSIYYYDSENITDSSLAFRQRVLHDDLMDELEYPQNEHEFLQVIYGLGEDVEGWNETRVTQDIGSISTRERRLLTFPNVLQHRVSPFGLADTSKSGHRKILALFLVDPNYQIISSANVPPQSEEWWEEKREAIFDVLPTRLPRELQDMVMQNMDVGHITMKEACEYRLELMEERTAKTEVTNEAFEWGEFNLCEH</sequence>
<proteinExistence type="predicted"/>
<name>A0ABR4GH54_9EURO</name>
<organism evidence="3 4">
    <name type="scientific">Aspergillus keveii</name>
    <dbReference type="NCBI Taxonomy" id="714993"/>
    <lineage>
        <taxon>Eukaryota</taxon>
        <taxon>Fungi</taxon>
        <taxon>Dikarya</taxon>
        <taxon>Ascomycota</taxon>
        <taxon>Pezizomycotina</taxon>
        <taxon>Eurotiomycetes</taxon>
        <taxon>Eurotiomycetidae</taxon>
        <taxon>Eurotiales</taxon>
        <taxon>Aspergillaceae</taxon>
        <taxon>Aspergillus</taxon>
        <taxon>Aspergillus subgen. Nidulantes</taxon>
    </lineage>
</organism>
<evidence type="ECO:0000313" key="3">
    <source>
        <dbReference type="EMBL" id="KAL2798387.1"/>
    </source>
</evidence>